<feature type="compositionally biased region" description="Polar residues" evidence="1">
    <location>
        <begin position="139"/>
        <end position="148"/>
    </location>
</feature>
<reference evidence="2 3" key="1">
    <citation type="submission" date="2018-03" db="EMBL/GenBank/DDBJ databases">
        <title>Draft Genome Sequences of the Obligatory Marine Myxobacteria Enhygromyxa salina SWB007.</title>
        <authorList>
            <person name="Poehlein A."/>
            <person name="Moghaddam J.A."/>
            <person name="Harms H."/>
            <person name="Alanjari M."/>
            <person name="Koenig G.M."/>
            <person name="Daniel R."/>
            <person name="Schaeberle T.F."/>
        </authorList>
    </citation>
    <scope>NUCLEOTIDE SEQUENCE [LARGE SCALE GENOMIC DNA]</scope>
    <source>
        <strain evidence="2 3">SWB007</strain>
    </source>
</reference>
<organism evidence="2 3">
    <name type="scientific">Enhygromyxa salina</name>
    <dbReference type="NCBI Taxonomy" id="215803"/>
    <lineage>
        <taxon>Bacteria</taxon>
        <taxon>Pseudomonadati</taxon>
        <taxon>Myxococcota</taxon>
        <taxon>Polyangia</taxon>
        <taxon>Nannocystales</taxon>
        <taxon>Nannocystaceae</taxon>
        <taxon>Enhygromyxa</taxon>
    </lineage>
</organism>
<feature type="region of interest" description="Disordered" evidence="1">
    <location>
        <begin position="1"/>
        <end position="59"/>
    </location>
</feature>
<dbReference type="Proteomes" id="UP000238823">
    <property type="component" value="Unassembled WGS sequence"/>
</dbReference>
<protein>
    <submittedName>
        <fullName evidence="2">Uncharacterized protein</fullName>
    </submittedName>
</protein>
<comment type="caution">
    <text evidence="2">The sequence shown here is derived from an EMBL/GenBank/DDBJ whole genome shotgun (WGS) entry which is preliminary data.</text>
</comment>
<feature type="compositionally biased region" description="Polar residues" evidence="1">
    <location>
        <begin position="155"/>
        <end position="169"/>
    </location>
</feature>
<gene>
    <name evidence="2" type="ORF">ENSA7_73480</name>
</gene>
<sequence>MRRPSGDQATEVTQSECPKPSAKLEPRMGGRRPLAIGSRSSTIVGPTSTPSITAPAQSHAVQVASRICTLRKLAPRSEHACPSTPERSARSKSTSSSCAPLNRESRTIASRIATPRRSASPKSTPIRRARPSRAPCKRTPTSSSPSNFTRRRSARSGTQPARCSNSRATSRSKRSALPAARTLSPRRASRPPTNHRCNAVIAGSSTTVPRARSSSATNAATSGVSRAVSSTCSGLRSSPASRPLAMKNSRNDLCAKRNRSSPSRTRNEPPWISKNAASCGTLVGSASLSPAATDSCSCA</sequence>
<feature type="compositionally biased region" description="Low complexity" evidence="1">
    <location>
        <begin position="210"/>
        <end position="222"/>
    </location>
</feature>
<evidence type="ECO:0000256" key="1">
    <source>
        <dbReference type="SAM" id="MobiDB-lite"/>
    </source>
</evidence>
<dbReference type="EMBL" id="PVNL01000136">
    <property type="protein sequence ID" value="PRP95714.1"/>
    <property type="molecule type" value="Genomic_DNA"/>
</dbReference>
<proteinExistence type="predicted"/>
<evidence type="ECO:0000313" key="2">
    <source>
        <dbReference type="EMBL" id="PRP95714.1"/>
    </source>
</evidence>
<name>A0A2S9XS71_9BACT</name>
<feature type="compositionally biased region" description="Polar residues" evidence="1">
    <location>
        <begin position="223"/>
        <end position="240"/>
    </location>
</feature>
<dbReference type="AlphaFoldDB" id="A0A2S9XS71"/>
<feature type="compositionally biased region" description="Polar residues" evidence="1">
    <location>
        <begin position="7"/>
        <end position="16"/>
    </location>
</feature>
<evidence type="ECO:0000313" key="3">
    <source>
        <dbReference type="Proteomes" id="UP000238823"/>
    </source>
</evidence>
<feature type="region of interest" description="Disordered" evidence="1">
    <location>
        <begin position="73"/>
        <end position="274"/>
    </location>
</feature>
<accession>A0A2S9XS71</accession>
<feature type="compositionally biased region" description="Polar residues" evidence="1">
    <location>
        <begin position="38"/>
        <end position="59"/>
    </location>
</feature>